<dbReference type="SMART" id="SM00904">
    <property type="entry name" value="Flavokinase"/>
    <property type="match status" value="1"/>
</dbReference>
<dbReference type="InterPro" id="IPR023468">
    <property type="entry name" value="Riboflavin_kinase"/>
</dbReference>
<evidence type="ECO:0000256" key="4">
    <source>
        <dbReference type="ARBA" id="ARBA00022643"/>
    </source>
</evidence>
<evidence type="ECO:0000256" key="13">
    <source>
        <dbReference type="ARBA" id="ARBA00049494"/>
    </source>
</evidence>
<dbReference type="PIRSF" id="PIRSF004491">
    <property type="entry name" value="FAD_Synth"/>
    <property type="match status" value="1"/>
</dbReference>
<evidence type="ECO:0000256" key="12">
    <source>
        <dbReference type="ARBA" id="ARBA00047880"/>
    </source>
</evidence>
<comment type="catalytic activity">
    <reaction evidence="12 14">
        <text>riboflavin + ATP = FMN + ADP + H(+)</text>
        <dbReference type="Rhea" id="RHEA:14357"/>
        <dbReference type="ChEBI" id="CHEBI:15378"/>
        <dbReference type="ChEBI" id="CHEBI:30616"/>
        <dbReference type="ChEBI" id="CHEBI:57986"/>
        <dbReference type="ChEBI" id="CHEBI:58210"/>
        <dbReference type="ChEBI" id="CHEBI:456216"/>
        <dbReference type="EC" id="2.7.1.26"/>
    </reaction>
</comment>
<evidence type="ECO:0000256" key="11">
    <source>
        <dbReference type="ARBA" id="ARBA00023268"/>
    </source>
</evidence>
<dbReference type="NCBIfam" id="TIGR00083">
    <property type="entry name" value="ribF"/>
    <property type="match status" value="1"/>
</dbReference>
<dbReference type="InterPro" id="IPR023465">
    <property type="entry name" value="Riboflavin_kinase_dom_sf"/>
</dbReference>
<sequence length="330" mass="36110">MLIYRVAYDPASGTIRLADDQADGRALPESPVPSALAIGHFDGVHLGHQEVIGRAKLRARELGLPLAVMTFYPHPRDVLGKPGYAKLLTPLPDKLEQFEKLGADIAYVVHFDSDFSRLSPEAFVERVLVPLGVETVVAGFDFKFGYRGEGTPDSLCQLARGRFAVEAVRHLQRNDRKVSSTLIREALQGGDVSLAAELLGRPYAVSGVVVEGDKRGRTIGFPTANMRLDEPYVVPKGGVYTVRVIAGGITYGGVMNIGLKPTFHERLPEPTLEAHLFDFDGDLYGQTIRAEFAGYLRAERKFNSAAELVEQIRKDAEAARSALRLSAPIR</sequence>
<dbReference type="InterPro" id="IPR002606">
    <property type="entry name" value="Riboflavin_kinase_bac"/>
</dbReference>
<evidence type="ECO:0000256" key="8">
    <source>
        <dbReference type="ARBA" id="ARBA00022777"/>
    </source>
</evidence>
<keyword evidence="4 14" id="KW-0288">FMN</keyword>
<evidence type="ECO:0000259" key="15">
    <source>
        <dbReference type="SMART" id="SM00904"/>
    </source>
</evidence>
<dbReference type="NCBIfam" id="NF004160">
    <property type="entry name" value="PRK05627.1-3"/>
    <property type="match status" value="1"/>
</dbReference>
<dbReference type="GO" id="GO:0008531">
    <property type="term" value="F:riboflavin kinase activity"/>
    <property type="evidence" value="ECO:0007669"/>
    <property type="project" value="UniProtKB-EC"/>
</dbReference>
<dbReference type="PANTHER" id="PTHR22749:SF6">
    <property type="entry name" value="RIBOFLAVIN KINASE"/>
    <property type="match status" value="1"/>
</dbReference>
<evidence type="ECO:0000256" key="2">
    <source>
        <dbReference type="ARBA" id="ARBA00005201"/>
    </source>
</evidence>
<dbReference type="RefSeq" id="WP_138789803.1">
    <property type="nucleotide sequence ID" value="NZ_JBHTGQ010000017.1"/>
</dbReference>
<keyword evidence="7 14" id="KW-0547">Nucleotide-binding</keyword>
<keyword evidence="11" id="KW-0511">Multifunctional enzyme</keyword>
<organism evidence="16 17">
    <name type="scientific">Paenibacillus thermoaerophilus</name>
    <dbReference type="NCBI Taxonomy" id="1215385"/>
    <lineage>
        <taxon>Bacteria</taxon>
        <taxon>Bacillati</taxon>
        <taxon>Bacillota</taxon>
        <taxon>Bacilli</taxon>
        <taxon>Bacillales</taxon>
        <taxon>Paenibacillaceae</taxon>
        <taxon>Paenibacillus</taxon>
    </lineage>
</organism>
<evidence type="ECO:0000256" key="10">
    <source>
        <dbReference type="ARBA" id="ARBA00022840"/>
    </source>
</evidence>
<dbReference type="SUPFAM" id="SSF52374">
    <property type="entry name" value="Nucleotidylyl transferase"/>
    <property type="match status" value="1"/>
</dbReference>
<dbReference type="CDD" id="cd02064">
    <property type="entry name" value="FAD_synthetase_N"/>
    <property type="match status" value="1"/>
</dbReference>
<comment type="pathway">
    <text evidence="2 14">Cofactor biosynthesis; FMN biosynthesis; FMN from riboflavin (ATP route): step 1/1.</text>
</comment>
<evidence type="ECO:0000256" key="5">
    <source>
        <dbReference type="ARBA" id="ARBA00022679"/>
    </source>
</evidence>
<keyword evidence="3 14" id="KW-0285">Flavoprotein</keyword>
<dbReference type="InterPro" id="IPR015865">
    <property type="entry name" value="Riboflavin_kinase_bac/euk"/>
</dbReference>
<comment type="similarity">
    <text evidence="14">Belongs to the ribF family.</text>
</comment>
<dbReference type="InterPro" id="IPR014729">
    <property type="entry name" value="Rossmann-like_a/b/a_fold"/>
</dbReference>
<feature type="domain" description="Riboflavin kinase" evidence="15">
    <location>
        <begin position="198"/>
        <end position="324"/>
    </location>
</feature>
<dbReference type="InterPro" id="IPR015864">
    <property type="entry name" value="FAD_synthase"/>
</dbReference>
<evidence type="ECO:0000256" key="3">
    <source>
        <dbReference type="ARBA" id="ARBA00022630"/>
    </source>
</evidence>
<proteinExistence type="inferred from homology"/>
<protein>
    <recommendedName>
        <fullName evidence="14">Riboflavin biosynthesis protein</fullName>
    </recommendedName>
    <domain>
        <recommendedName>
            <fullName evidence="14">Riboflavin kinase</fullName>
            <ecNumber evidence="14">2.7.1.26</ecNumber>
        </recommendedName>
        <alternativeName>
            <fullName evidence="14">Flavokinase</fullName>
        </alternativeName>
    </domain>
    <domain>
        <recommendedName>
            <fullName evidence="14">FMN adenylyltransferase</fullName>
            <ecNumber evidence="14">2.7.7.2</ecNumber>
        </recommendedName>
        <alternativeName>
            <fullName evidence="14">FAD pyrophosphorylase</fullName>
        </alternativeName>
        <alternativeName>
            <fullName evidence="14">FAD synthase</fullName>
        </alternativeName>
    </domain>
</protein>
<name>A0ABW2V2Z3_9BACL</name>
<keyword evidence="17" id="KW-1185">Reference proteome</keyword>
<dbReference type="GO" id="GO:0003919">
    <property type="term" value="F:FMN adenylyltransferase activity"/>
    <property type="evidence" value="ECO:0007669"/>
    <property type="project" value="UniProtKB-EC"/>
</dbReference>
<dbReference type="Proteomes" id="UP001596528">
    <property type="component" value="Unassembled WGS sequence"/>
</dbReference>
<reference evidence="17" key="1">
    <citation type="journal article" date="2019" name="Int. J. Syst. Evol. Microbiol.">
        <title>The Global Catalogue of Microorganisms (GCM) 10K type strain sequencing project: providing services to taxonomists for standard genome sequencing and annotation.</title>
        <authorList>
            <consortium name="The Broad Institute Genomics Platform"/>
            <consortium name="The Broad Institute Genome Sequencing Center for Infectious Disease"/>
            <person name="Wu L."/>
            <person name="Ma J."/>
        </authorList>
    </citation>
    <scope>NUCLEOTIDE SEQUENCE [LARGE SCALE GENOMIC DNA]</scope>
    <source>
        <strain evidence="17">JCM 18657</strain>
    </source>
</reference>
<evidence type="ECO:0000256" key="9">
    <source>
        <dbReference type="ARBA" id="ARBA00022827"/>
    </source>
</evidence>
<dbReference type="EMBL" id="JBHTGQ010000017">
    <property type="protein sequence ID" value="MFC7749790.1"/>
    <property type="molecule type" value="Genomic_DNA"/>
</dbReference>
<evidence type="ECO:0000256" key="1">
    <source>
        <dbReference type="ARBA" id="ARBA00004726"/>
    </source>
</evidence>
<accession>A0ABW2V2Z3</accession>
<keyword evidence="10 14" id="KW-0067">ATP-binding</keyword>
<dbReference type="Gene3D" id="3.40.50.620">
    <property type="entry name" value="HUPs"/>
    <property type="match status" value="1"/>
</dbReference>
<dbReference type="PANTHER" id="PTHR22749">
    <property type="entry name" value="RIBOFLAVIN KINASE/FMN ADENYLYLTRANSFERASE"/>
    <property type="match status" value="1"/>
</dbReference>
<keyword evidence="5 14" id="KW-0808">Transferase</keyword>
<dbReference type="EC" id="2.7.1.26" evidence="14"/>
<dbReference type="Pfam" id="PF06574">
    <property type="entry name" value="FAD_syn"/>
    <property type="match status" value="1"/>
</dbReference>
<evidence type="ECO:0000256" key="14">
    <source>
        <dbReference type="PIRNR" id="PIRNR004491"/>
    </source>
</evidence>
<keyword evidence="6 14" id="KW-0548">Nucleotidyltransferase</keyword>
<comment type="pathway">
    <text evidence="1 14">Cofactor biosynthesis; FAD biosynthesis; FAD from FMN: step 1/1.</text>
</comment>
<comment type="catalytic activity">
    <reaction evidence="13 14">
        <text>FMN + ATP + H(+) = FAD + diphosphate</text>
        <dbReference type="Rhea" id="RHEA:17237"/>
        <dbReference type="ChEBI" id="CHEBI:15378"/>
        <dbReference type="ChEBI" id="CHEBI:30616"/>
        <dbReference type="ChEBI" id="CHEBI:33019"/>
        <dbReference type="ChEBI" id="CHEBI:57692"/>
        <dbReference type="ChEBI" id="CHEBI:58210"/>
        <dbReference type="EC" id="2.7.7.2"/>
    </reaction>
</comment>
<gene>
    <name evidence="16" type="ORF">ACFQWB_07545</name>
</gene>
<evidence type="ECO:0000256" key="6">
    <source>
        <dbReference type="ARBA" id="ARBA00022695"/>
    </source>
</evidence>
<dbReference type="Pfam" id="PF01687">
    <property type="entry name" value="Flavokinase"/>
    <property type="match status" value="1"/>
</dbReference>
<comment type="caution">
    <text evidence="16">The sequence shown here is derived from an EMBL/GenBank/DDBJ whole genome shotgun (WGS) entry which is preliminary data.</text>
</comment>
<dbReference type="NCBIfam" id="NF004162">
    <property type="entry name" value="PRK05627.1-5"/>
    <property type="match status" value="1"/>
</dbReference>
<dbReference type="Gene3D" id="2.40.30.30">
    <property type="entry name" value="Riboflavin kinase-like"/>
    <property type="match status" value="1"/>
</dbReference>
<evidence type="ECO:0000313" key="17">
    <source>
        <dbReference type="Proteomes" id="UP001596528"/>
    </source>
</evidence>
<dbReference type="EC" id="2.7.7.2" evidence="14"/>
<evidence type="ECO:0000256" key="7">
    <source>
        <dbReference type="ARBA" id="ARBA00022741"/>
    </source>
</evidence>
<keyword evidence="8 14" id="KW-0418">Kinase</keyword>
<keyword evidence="9 14" id="KW-0274">FAD</keyword>
<dbReference type="SUPFAM" id="SSF82114">
    <property type="entry name" value="Riboflavin kinase-like"/>
    <property type="match status" value="1"/>
</dbReference>
<evidence type="ECO:0000313" key="16">
    <source>
        <dbReference type="EMBL" id="MFC7749790.1"/>
    </source>
</evidence>